<name>I3CGI5_9GAMM</name>
<dbReference type="EMBL" id="JH600070">
    <property type="protein sequence ID" value="EIJ42728.1"/>
    <property type="molecule type" value="Genomic_DNA"/>
</dbReference>
<dbReference type="OrthoDB" id="5625486at2"/>
<keyword evidence="2" id="KW-1185">Reference proteome</keyword>
<evidence type="ECO:0000313" key="2">
    <source>
        <dbReference type="Proteomes" id="UP000005744"/>
    </source>
</evidence>
<gene>
    <name evidence="1" type="ORF">BegalDRAFT_1854</name>
</gene>
<sequence length="247" mass="27120">MSRPKVAITLSIDTNHGVLGHTVALLIESGMKYERHRLSNNGAETFLTLEATGDVPDSLRKNLVAIPGVHAVVSIEANQEKSPEALLQPDQPTVENILKFWQTPRALELIQQFESEFKSKEREQKSVPFGELIGIQLAQEYRDALSAQDTIEAALQQVVIPALGTFIEAEIKDNALHLIRSDFVSVPSSKLKMLFGLDQERCYVISGIVQGILNQHPSLPKTCVRRAKCVAAGDSLCVLKVEAAKSV</sequence>
<protein>
    <recommendedName>
        <fullName evidence="3">4-vinyl reductase 4VR domain-containing protein</fullName>
    </recommendedName>
</protein>
<reference evidence="1 2" key="1">
    <citation type="submission" date="2011-11" db="EMBL/GenBank/DDBJ databases">
        <title>Improved High-Quality Draft sequence of Beggiatoa alba B18lD.</title>
        <authorList>
            <consortium name="US DOE Joint Genome Institute"/>
            <person name="Lucas S."/>
            <person name="Han J."/>
            <person name="Lapidus A."/>
            <person name="Cheng J.-F."/>
            <person name="Goodwin L."/>
            <person name="Pitluck S."/>
            <person name="Peters L."/>
            <person name="Mikhailova N."/>
            <person name="Held B."/>
            <person name="Detter J.C."/>
            <person name="Han C."/>
            <person name="Tapia R."/>
            <person name="Land M."/>
            <person name="Hauser L."/>
            <person name="Kyrpides N."/>
            <person name="Ivanova N."/>
            <person name="Pagani I."/>
            <person name="Samuel K."/>
            <person name="Teske A."/>
            <person name="Mueller J."/>
            <person name="Woyke T."/>
        </authorList>
    </citation>
    <scope>NUCLEOTIDE SEQUENCE [LARGE SCALE GENOMIC DNA]</scope>
    <source>
        <strain evidence="1 2">B18LD</strain>
    </source>
</reference>
<dbReference type="AlphaFoldDB" id="I3CGI5"/>
<dbReference type="STRING" id="395493.BegalDRAFT_1854"/>
<accession>I3CGI5</accession>
<dbReference type="Proteomes" id="UP000005744">
    <property type="component" value="Unassembled WGS sequence"/>
</dbReference>
<dbReference type="RefSeq" id="WP_002685917.1">
    <property type="nucleotide sequence ID" value="NZ_JH600070.1"/>
</dbReference>
<dbReference type="HOGENOM" id="CLU_1122860_0_0_6"/>
<evidence type="ECO:0000313" key="1">
    <source>
        <dbReference type="EMBL" id="EIJ42728.1"/>
    </source>
</evidence>
<proteinExistence type="predicted"/>
<evidence type="ECO:0008006" key="3">
    <source>
        <dbReference type="Google" id="ProtNLM"/>
    </source>
</evidence>
<organism evidence="1 2">
    <name type="scientific">Beggiatoa alba B18LD</name>
    <dbReference type="NCBI Taxonomy" id="395493"/>
    <lineage>
        <taxon>Bacteria</taxon>
        <taxon>Pseudomonadati</taxon>
        <taxon>Pseudomonadota</taxon>
        <taxon>Gammaproteobacteria</taxon>
        <taxon>Thiotrichales</taxon>
        <taxon>Thiotrichaceae</taxon>
        <taxon>Beggiatoa</taxon>
    </lineage>
</organism>